<dbReference type="SUPFAM" id="SSF53300">
    <property type="entry name" value="vWA-like"/>
    <property type="match status" value="1"/>
</dbReference>
<proteinExistence type="predicted"/>
<dbReference type="PANTHER" id="PTHR34351">
    <property type="entry name" value="SLR1927 PROTEIN-RELATED"/>
    <property type="match status" value="1"/>
</dbReference>
<evidence type="ECO:0000259" key="2">
    <source>
        <dbReference type="Pfam" id="PF01882"/>
    </source>
</evidence>
<gene>
    <name evidence="3" type="ORF">METZ01_LOCUS94005</name>
</gene>
<protein>
    <recommendedName>
        <fullName evidence="2">DUF58 domain-containing protein</fullName>
    </recommendedName>
</protein>
<reference evidence="3" key="1">
    <citation type="submission" date="2018-05" db="EMBL/GenBank/DDBJ databases">
        <authorList>
            <person name="Lanie J.A."/>
            <person name="Ng W.-L."/>
            <person name="Kazmierczak K.M."/>
            <person name="Andrzejewski T.M."/>
            <person name="Davidsen T.M."/>
            <person name="Wayne K.J."/>
            <person name="Tettelin H."/>
            <person name="Glass J.I."/>
            <person name="Rusch D."/>
            <person name="Podicherti R."/>
            <person name="Tsui H.-C.T."/>
            <person name="Winkler M.E."/>
        </authorList>
    </citation>
    <scope>NUCLEOTIDE SEQUENCE</scope>
</reference>
<dbReference type="AlphaFoldDB" id="A0A381VM59"/>
<organism evidence="3">
    <name type="scientific">marine metagenome</name>
    <dbReference type="NCBI Taxonomy" id="408172"/>
    <lineage>
        <taxon>unclassified sequences</taxon>
        <taxon>metagenomes</taxon>
        <taxon>ecological metagenomes</taxon>
    </lineage>
</organism>
<feature type="transmembrane region" description="Helical" evidence="1">
    <location>
        <begin position="28"/>
        <end position="48"/>
    </location>
</feature>
<accession>A0A381VM59</accession>
<feature type="non-terminal residue" evidence="3">
    <location>
        <position position="398"/>
    </location>
</feature>
<sequence>MPTENSMISTKPIGSRKRVVRRLKRHPVLYGILGVITLEFLTGLGTGFDLSVRLYYALGILLAVGWFWARSSSNNLTAEIERSKGPHTVGGKISEVVTLRNGGGTPKAWVEVDDRTDLPGIKFKHVASLGLTVSFDRVEMSQTATHRGEYKIGPLVVRTSDPFGMFPQEVVFGAEETILVNPKIINIPDFATPSIQHLGDTSRQQRTRVLSTDVASVREYEPGDALSKIHWLSTARTGQMMVKQFDQGSSGDMWVLFDQHWDSHVTHETDSTDEIGATIAASVVDRYTRTFLPVGYISHGSQSLVALPDHSSHHRDQIIRHIATSKPTGNITILEALSDIEREFGQNTSLVVITAANDGPWVEALAGLSKRGIRISTVLINRHSYGGDSNESALSHLV</sequence>
<feature type="domain" description="DUF58" evidence="2">
    <location>
        <begin position="216"/>
        <end position="371"/>
    </location>
</feature>
<keyword evidence="1" id="KW-0472">Membrane</keyword>
<name>A0A381VM59_9ZZZZ</name>
<dbReference type="Pfam" id="PF01882">
    <property type="entry name" value="DUF58"/>
    <property type="match status" value="1"/>
</dbReference>
<dbReference type="InterPro" id="IPR036465">
    <property type="entry name" value="vWFA_dom_sf"/>
</dbReference>
<feature type="transmembrane region" description="Helical" evidence="1">
    <location>
        <begin position="54"/>
        <end position="69"/>
    </location>
</feature>
<evidence type="ECO:0000313" key="3">
    <source>
        <dbReference type="EMBL" id="SVA41151.1"/>
    </source>
</evidence>
<dbReference type="InterPro" id="IPR002881">
    <property type="entry name" value="DUF58"/>
</dbReference>
<keyword evidence="1" id="KW-1133">Transmembrane helix</keyword>
<dbReference type="PANTHER" id="PTHR34351:SF2">
    <property type="entry name" value="DUF58 DOMAIN-CONTAINING PROTEIN"/>
    <property type="match status" value="1"/>
</dbReference>
<evidence type="ECO:0000256" key="1">
    <source>
        <dbReference type="SAM" id="Phobius"/>
    </source>
</evidence>
<keyword evidence="1" id="KW-0812">Transmembrane</keyword>
<dbReference type="EMBL" id="UINC01009171">
    <property type="protein sequence ID" value="SVA41151.1"/>
    <property type="molecule type" value="Genomic_DNA"/>
</dbReference>